<evidence type="ECO:0000313" key="4">
    <source>
        <dbReference type="EMBL" id="MFB2837549.1"/>
    </source>
</evidence>
<feature type="region of interest" description="Disordered" evidence="1">
    <location>
        <begin position="81"/>
        <end position="102"/>
    </location>
</feature>
<organism evidence="4 5">
    <name type="scientific">Floridaenema evergladense BLCC-F167</name>
    <dbReference type="NCBI Taxonomy" id="3153639"/>
    <lineage>
        <taxon>Bacteria</taxon>
        <taxon>Bacillati</taxon>
        <taxon>Cyanobacteriota</taxon>
        <taxon>Cyanophyceae</taxon>
        <taxon>Oscillatoriophycideae</taxon>
        <taxon>Aerosakkonematales</taxon>
        <taxon>Aerosakkonemataceae</taxon>
        <taxon>Floridanema</taxon>
        <taxon>Floridanema evergladense</taxon>
    </lineage>
</organism>
<name>A0ABV4WR31_9CYAN</name>
<dbReference type="NCBIfam" id="NF038039">
    <property type="entry name" value="WGxxGxxG-CTERM"/>
    <property type="match status" value="1"/>
</dbReference>
<protein>
    <submittedName>
        <fullName evidence="4">WGxxGxxG family protein</fullName>
    </submittedName>
</protein>
<accession>A0ABV4WR31</accession>
<feature type="chain" id="PRO_5047301918" evidence="3">
    <location>
        <begin position="31"/>
        <end position="102"/>
    </location>
</feature>
<evidence type="ECO:0000256" key="1">
    <source>
        <dbReference type="SAM" id="MobiDB-lite"/>
    </source>
</evidence>
<gene>
    <name evidence="4" type="ORF">ACE1CA_23720</name>
</gene>
<dbReference type="RefSeq" id="WP_413279891.1">
    <property type="nucleotide sequence ID" value="NZ_JBHFNT010000215.1"/>
</dbReference>
<feature type="region of interest" description="Disordered" evidence="1">
    <location>
        <begin position="28"/>
        <end position="56"/>
    </location>
</feature>
<reference evidence="4 5" key="1">
    <citation type="submission" date="2024-09" db="EMBL/GenBank/DDBJ databases">
        <title>Floridaenema gen nov. (Aerosakkonemataceae, Aerosakkonematales ord. nov., Cyanobacteria) from benthic tropical and subtropical fresh waters, with the description of four new species.</title>
        <authorList>
            <person name="Moretto J.A."/>
            <person name="Berthold D.E."/>
            <person name="Lefler F.W."/>
            <person name="Huang I.-S."/>
            <person name="Laughinghouse H. IV."/>
        </authorList>
    </citation>
    <scope>NUCLEOTIDE SEQUENCE [LARGE SCALE GENOMIC DNA]</scope>
    <source>
        <strain evidence="4 5">BLCC-F167</strain>
    </source>
</reference>
<keyword evidence="5" id="KW-1185">Reference proteome</keyword>
<comment type="caution">
    <text evidence="4">The sequence shown here is derived from an EMBL/GenBank/DDBJ whole genome shotgun (WGS) entry which is preliminary data.</text>
</comment>
<feature type="compositionally biased region" description="Basic and acidic residues" evidence="1">
    <location>
        <begin position="81"/>
        <end position="96"/>
    </location>
</feature>
<evidence type="ECO:0000256" key="2">
    <source>
        <dbReference type="SAM" id="Phobius"/>
    </source>
</evidence>
<evidence type="ECO:0000313" key="5">
    <source>
        <dbReference type="Proteomes" id="UP001576780"/>
    </source>
</evidence>
<evidence type="ECO:0000256" key="3">
    <source>
        <dbReference type="SAM" id="SignalP"/>
    </source>
</evidence>
<proteinExistence type="predicted"/>
<dbReference type="Proteomes" id="UP001576780">
    <property type="component" value="Unassembled WGS sequence"/>
</dbReference>
<keyword evidence="2" id="KW-0812">Transmembrane</keyword>
<feature type="transmembrane region" description="Helical" evidence="2">
    <location>
        <begin position="63"/>
        <end position="80"/>
    </location>
</feature>
<keyword evidence="2" id="KW-0472">Membrane</keyword>
<dbReference type="EMBL" id="JBHFNT010000215">
    <property type="protein sequence ID" value="MFB2837549.1"/>
    <property type="molecule type" value="Genomic_DNA"/>
</dbReference>
<feature type="compositionally biased region" description="Low complexity" evidence="1">
    <location>
        <begin position="28"/>
        <end position="52"/>
    </location>
</feature>
<sequence length="102" mass="10792">MKSNKLSKFLGVSLVTLSLASLPLTLPVSAQTGTSGDTTTGGSSGTTTGTSDYNRDNRDGFDWGWLGLLGLIGLAGLAGRNKHEESVRYREPDEASRPGTRY</sequence>
<keyword evidence="2" id="KW-1133">Transmembrane helix</keyword>
<keyword evidence="3" id="KW-0732">Signal</keyword>
<dbReference type="NCBIfam" id="NF041742">
    <property type="entry name" value="WGxxGxxG_fam"/>
    <property type="match status" value="1"/>
</dbReference>
<feature type="signal peptide" evidence="3">
    <location>
        <begin position="1"/>
        <end position="30"/>
    </location>
</feature>